<dbReference type="PRINTS" id="PR00385">
    <property type="entry name" value="P450"/>
</dbReference>
<keyword evidence="3" id="KW-0349">Heme</keyword>
<dbReference type="RefSeq" id="WP_201848154.1">
    <property type="nucleotide sequence ID" value="NZ_JABBYC010000024.1"/>
</dbReference>
<dbReference type="Pfam" id="PF00067">
    <property type="entry name" value="p450"/>
    <property type="match status" value="1"/>
</dbReference>
<evidence type="ECO:0000313" key="6">
    <source>
        <dbReference type="Proteomes" id="UP000675409"/>
    </source>
</evidence>
<organism evidence="5 6">
    <name type="scientific">Myceligenerans indicum</name>
    <dbReference type="NCBI Taxonomy" id="2593663"/>
    <lineage>
        <taxon>Bacteria</taxon>
        <taxon>Bacillati</taxon>
        <taxon>Actinomycetota</taxon>
        <taxon>Actinomycetes</taxon>
        <taxon>Micrococcales</taxon>
        <taxon>Promicromonosporaceae</taxon>
        <taxon>Myceligenerans</taxon>
    </lineage>
</organism>
<keyword evidence="3" id="KW-0408">Iron</keyword>
<dbReference type="InterPro" id="IPR050121">
    <property type="entry name" value="Cytochrome_P450_monoxygenase"/>
</dbReference>
<reference evidence="5 6" key="1">
    <citation type="journal article" date="2021" name="Arch. Microbiol.">
        <title>Myceligenerans indicum sp. nov., an actinobacterium isolated from mangrove sediment of Sundarbans, India.</title>
        <authorList>
            <person name="Asha K."/>
            <person name="Bhadury P."/>
        </authorList>
    </citation>
    <scope>NUCLEOTIDE SEQUENCE [LARGE SCALE GENOMIC DNA]</scope>
    <source>
        <strain evidence="5 6">I2</strain>
    </source>
</reference>
<comment type="caution">
    <text evidence="5">The sequence shown here is derived from an EMBL/GenBank/DDBJ whole genome shotgun (WGS) entry which is preliminary data.</text>
</comment>
<dbReference type="PRINTS" id="PR00463">
    <property type="entry name" value="EP450I"/>
</dbReference>
<dbReference type="EMBL" id="JABBYC010000024">
    <property type="protein sequence ID" value="MBL0887270.1"/>
    <property type="molecule type" value="Genomic_DNA"/>
</dbReference>
<proteinExistence type="inferred from homology"/>
<name>A0ABS1LM38_9MICO</name>
<dbReference type="PROSITE" id="PS00086">
    <property type="entry name" value="CYTOCHROME_P450"/>
    <property type="match status" value="1"/>
</dbReference>
<dbReference type="InterPro" id="IPR002401">
    <property type="entry name" value="Cyt_P450_E_grp-I"/>
</dbReference>
<evidence type="ECO:0000256" key="2">
    <source>
        <dbReference type="ARBA" id="ARBA00010617"/>
    </source>
</evidence>
<accession>A0ABS1LM38</accession>
<dbReference type="SUPFAM" id="SSF48264">
    <property type="entry name" value="Cytochrome P450"/>
    <property type="match status" value="1"/>
</dbReference>
<gene>
    <name evidence="5" type="ORF">HGK34_13460</name>
</gene>
<keyword evidence="3" id="KW-0479">Metal-binding</keyword>
<keyword evidence="3" id="KW-0560">Oxidoreductase</keyword>
<evidence type="ECO:0000256" key="1">
    <source>
        <dbReference type="ARBA" id="ARBA00001971"/>
    </source>
</evidence>
<comment type="cofactor">
    <cofactor evidence="1">
        <name>heme</name>
        <dbReference type="ChEBI" id="CHEBI:30413"/>
    </cofactor>
</comment>
<protein>
    <submittedName>
        <fullName evidence="5">Cytochrome P450</fullName>
    </submittedName>
</protein>
<comment type="similarity">
    <text evidence="2 3">Belongs to the cytochrome P450 family.</text>
</comment>
<sequence length="434" mass="46957">MPPTVHHLGLWESARVLHGLTRAERGDRLVDVVRRRPGGALLRTPFGRMLITATPSAVKHVLVRHADRYVKGLGQSQARELIGEGLLTAEGEHWRRQRRDTTSYLAARAVHANHGTFLTLARSGVARIEEHGWRDTDPAVLLAEYTLGCLAVTFGFPAPAAEHVHDAFDAVQDEALFRSVTQGLVPLRARRRSRARVRTALGLLAGETSRSLAAGDRDDAWATPEGMTSLFLAGYETTASTLAWAITYLARHPDVQERIRAEAATLDALDPADLTPQHLAALRWSGATLDETLRLRPPVWLVSRRAIAADDVDGVALSPGDEVLILPAAARSGDPGFRPERFLTGQRGSSLDFGAGPRACPGGALARAEAVLWLATASTRLVLTPHGTRPVTARARMSQTPARDLRDVVDATSRPGTPAPPDAERPTVPERKPS</sequence>
<dbReference type="InterPro" id="IPR001128">
    <property type="entry name" value="Cyt_P450"/>
</dbReference>
<keyword evidence="6" id="KW-1185">Reference proteome</keyword>
<dbReference type="PANTHER" id="PTHR24305:SF166">
    <property type="entry name" value="CYTOCHROME P450 12A4, MITOCHONDRIAL-RELATED"/>
    <property type="match status" value="1"/>
</dbReference>
<feature type="compositionally biased region" description="Basic and acidic residues" evidence="4">
    <location>
        <begin position="422"/>
        <end position="434"/>
    </location>
</feature>
<evidence type="ECO:0000256" key="4">
    <source>
        <dbReference type="SAM" id="MobiDB-lite"/>
    </source>
</evidence>
<dbReference type="PANTHER" id="PTHR24305">
    <property type="entry name" value="CYTOCHROME P450"/>
    <property type="match status" value="1"/>
</dbReference>
<keyword evidence="3" id="KW-0503">Monooxygenase</keyword>
<dbReference type="InterPro" id="IPR036396">
    <property type="entry name" value="Cyt_P450_sf"/>
</dbReference>
<dbReference type="InterPro" id="IPR017972">
    <property type="entry name" value="Cyt_P450_CS"/>
</dbReference>
<evidence type="ECO:0000313" key="5">
    <source>
        <dbReference type="EMBL" id="MBL0887270.1"/>
    </source>
</evidence>
<feature type="region of interest" description="Disordered" evidence="4">
    <location>
        <begin position="388"/>
        <end position="434"/>
    </location>
</feature>
<dbReference type="Proteomes" id="UP000675409">
    <property type="component" value="Unassembled WGS sequence"/>
</dbReference>
<evidence type="ECO:0000256" key="3">
    <source>
        <dbReference type="RuleBase" id="RU000461"/>
    </source>
</evidence>
<dbReference type="Gene3D" id="1.10.630.10">
    <property type="entry name" value="Cytochrome P450"/>
    <property type="match status" value="1"/>
</dbReference>